<dbReference type="SUPFAM" id="SSF55729">
    <property type="entry name" value="Acyl-CoA N-acyltransferases (Nat)"/>
    <property type="match status" value="1"/>
</dbReference>
<dbReference type="OrthoDB" id="2081508at2"/>
<accession>A0A3P7NZH1</accession>
<dbReference type="InterPro" id="IPR016181">
    <property type="entry name" value="Acyl_CoA_acyltransferase"/>
</dbReference>
<dbReference type="EMBL" id="LR130778">
    <property type="protein sequence ID" value="VDN46730.1"/>
    <property type="molecule type" value="Genomic_DNA"/>
</dbReference>
<protein>
    <submittedName>
        <fullName evidence="1">Uncharacterized protein</fullName>
    </submittedName>
</protein>
<dbReference type="AlphaFoldDB" id="A0A3P7NZH1"/>
<reference evidence="1 2" key="1">
    <citation type="submission" date="2018-09" db="EMBL/GenBank/DDBJ databases">
        <authorList>
            <person name="Postec A."/>
        </authorList>
    </citation>
    <scope>NUCLEOTIDE SEQUENCE [LARGE SCALE GENOMIC DNA]</scope>
    <source>
        <strain evidence="1">70B-A</strain>
    </source>
</reference>
<gene>
    <name evidence="1" type="ORF">PATL70BA_0855</name>
</gene>
<dbReference type="KEGG" id="cbar:PATL70BA_0855"/>
<proteinExistence type="predicted"/>
<evidence type="ECO:0000313" key="2">
    <source>
        <dbReference type="Proteomes" id="UP000279029"/>
    </source>
</evidence>
<sequence>MRKKYEVRCSSHRPADWDRYCDNDWLKKDVLLFDETWEEGFTYHFHPEFACYTFKRRMNLFTFGKFKLHVPITMVALPVSIDGEGYFGDLEALIHHLKEEGGLHLILNIRTSEKIPQGIPYGRTLDTCIFDNNYEDFETYVSALRSPYRRRLRQALRRLGTVRIEKIHNKTFDDQLYALYKAVLNRSKYPLETLPIEFFKTSKDDIHVFYHDQKPVAFVMVKVEKDRLYFLFGGMNYGKRDALDLYYNMLIYILRLGIKQKSKTIYFGQTAESSKERLGCRREKRYMCIFTGNKIINKSLIKLMSLFEYKPDARIYHVFSEKNKDTFT</sequence>
<keyword evidence="2" id="KW-1185">Reference proteome</keyword>
<name>A0A3P7NZH1_9FIRM</name>
<evidence type="ECO:0000313" key="1">
    <source>
        <dbReference type="EMBL" id="VDN46730.1"/>
    </source>
</evidence>
<dbReference type="Proteomes" id="UP000279029">
    <property type="component" value="Chromosome"/>
</dbReference>
<dbReference type="RefSeq" id="WP_125136181.1">
    <property type="nucleotide sequence ID" value="NZ_LR130778.1"/>
</dbReference>
<dbReference type="Gene3D" id="3.40.630.30">
    <property type="match status" value="1"/>
</dbReference>
<organism evidence="1 2">
    <name type="scientific">Petrocella atlantisensis</name>
    <dbReference type="NCBI Taxonomy" id="2173034"/>
    <lineage>
        <taxon>Bacteria</taxon>
        <taxon>Bacillati</taxon>
        <taxon>Bacillota</taxon>
        <taxon>Clostridia</taxon>
        <taxon>Lachnospirales</taxon>
        <taxon>Vallitaleaceae</taxon>
        <taxon>Petrocella</taxon>
    </lineage>
</organism>